<dbReference type="OrthoDB" id="199771at2759"/>
<dbReference type="GO" id="GO:0001731">
    <property type="term" value="P:formation of translation preinitiation complex"/>
    <property type="evidence" value="ECO:0007669"/>
    <property type="project" value="InterPro"/>
</dbReference>
<evidence type="ECO:0000313" key="5">
    <source>
        <dbReference type="EMBL" id="TKR63428.1"/>
    </source>
</evidence>
<dbReference type="GO" id="GO:0003743">
    <property type="term" value="F:translation initiation factor activity"/>
    <property type="evidence" value="ECO:0007669"/>
    <property type="project" value="InterPro"/>
</dbReference>
<keyword evidence="2" id="KW-1133">Transmembrane helix</keyword>
<sequence length="337" mass="38536">MSVWSTSRGWMYRQASETQIVMARLISTAPLYIFFNPLSFRQFGSKTQAPISDLQIQIEPETPEEAFPALGFDPSPKPAPTTFPEEAQLEETTKKNAELDVQEAPEAEEESQEDLLRRTFIAALIYRLTKSAVFPYDVGQFYSNCLLKTLPEGRRLDIKKTKYKKFSTFLKEVNQGKDGPFVKVTQKGKGNDVISEYMWWHPEIKAFKLTDEKITDDVVDVKTEGPKIHEFYAVTEPVLHLLRSVEAVKKGDLLDAKDIRQMITHYVKTQGRKVSNGVALNEVLKALVPTGSPEQMDWNTLMQHVFNKMTKTFVIRLPDGREIVKRQKIPMITFLVS</sequence>
<dbReference type="EMBL" id="AZBU02000010">
    <property type="protein sequence ID" value="TKR63428.1"/>
    <property type="molecule type" value="Genomic_DNA"/>
</dbReference>
<feature type="transmembrane region" description="Helical" evidence="2">
    <location>
        <begin position="21"/>
        <end position="40"/>
    </location>
</feature>
<feature type="domain" description="eIF2D SWIB" evidence="4">
    <location>
        <begin position="232"/>
        <end position="308"/>
    </location>
</feature>
<dbReference type="PANTHER" id="PTHR12217">
    <property type="entry name" value="EUKARYOTIC TRANSLATION INITIATION FACTOR 2D"/>
    <property type="match status" value="1"/>
</dbReference>
<dbReference type="InterPro" id="IPR039757">
    <property type="entry name" value="EIF2D"/>
</dbReference>
<dbReference type="AlphaFoldDB" id="A0A4U5M3T2"/>
<reference evidence="5 6" key="2">
    <citation type="journal article" date="2019" name="G3 (Bethesda)">
        <title>Hybrid Assembly of the Genome of the Entomopathogenic Nematode Steinernema carpocapsae Identifies the X-Chromosome.</title>
        <authorList>
            <person name="Serra L."/>
            <person name="Macchietto M."/>
            <person name="Macias-Munoz A."/>
            <person name="McGill C.J."/>
            <person name="Rodriguez I.M."/>
            <person name="Rodriguez B."/>
            <person name="Murad R."/>
            <person name="Mortazavi A."/>
        </authorList>
    </citation>
    <scope>NUCLEOTIDE SEQUENCE [LARGE SCALE GENOMIC DNA]</scope>
    <source>
        <strain evidence="5 6">ALL</strain>
    </source>
</reference>
<dbReference type="Pfam" id="PF26291">
    <property type="entry name" value="SWIB_eIF2D"/>
    <property type="match status" value="1"/>
</dbReference>
<feature type="region of interest" description="Disordered" evidence="1">
    <location>
        <begin position="66"/>
        <end position="85"/>
    </location>
</feature>
<proteinExistence type="predicted"/>
<accession>A0A4U5M3T2</accession>
<organism evidence="5 6">
    <name type="scientific">Steinernema carpocapsae</name>
    <name type="common">Entomopathogenic nematode</name>
    <dbReference type="NCBI Taxonomy" id="34508"/>
    <lineage>
        <taxon>Eukaryota</taxon>
        <taxon>Metazoa</taxon>
        <taxon>Ecdysozoa</taxon>
        <taxon>Nematoda</taxon>
        <taxon>Chromadorea</taxon>
        <taxon>Rhabditida</taxon>
        <taxon>Tylenchina</taxon>
        <taxon>Panagrolaimomorpha</taxon>
        <taxon>Strongyloidoidea</taxon>
        <taxon>Steinernematidae</taxon>
        <taxon>Steinernema</taxon>
    </lineage>
</organism>
<evidence type="ECO:0000259" key="3">
    <source>
        <dbReference type="Pfam" id="PF25304"/>
    </source>
</evidence>
<gene>
    <name evidence="5" type="ORF">L596_027261</name>
</gene>
<evidence type="ECO:0000256" key="2">
    <source>
        <dbReference type="SAM" id="Phobius"/>
    </source>
</evidence>
<name>A0A4U5M3T2_STECR</name>
<evidence type="ECO:0000313" key="6">
    <source>
        <dbReference type="Proteomes" id="UP000298663"/>
    </source>
</evidence>
<keyword evidence="6" id="KW-1185">Reference proteome</keyword>
<keyword evidence="2" id="KW-0812">Transmembrane</keyword>
<protein>
    <submittedName>
        <fullName evidence="5">Uncharacterized protein</fullName>
    </submittedName>
</protein>
<dbReference type="InterPro" id="IPR058886">
    <property type="entry name" value="SWIB_eIF2D"/>
</dbReference>
<dbReference type="InterPro" id="IPR057429">
    <property type="entry name" value="WH_eIF2D"/>
</dbReference>
<evidence type="ECO:0000256" key="1">
    <source>
        <dbReference type="SAM" id="MobiDB-lite"/>
    </source>
</evidence>
<keyword evidence="2" id="KW-0472">Membrane</keyword>
<dbReference type="PANTHER" id="PTHR12217:SF4">
    <property type="entry name" value="EUKARYOTIC TRANSLATION INITIATION FACTOR 2D"/>
    <property type="match status" value="1"/>
</dbReference>
<feature type="domain" description="eIF2D winged helix" evidence="3">
    <location>
        <begin position="114"/>
        <end position="195"/>
    </location>
</feature>
<dbReference type="Proteomes" id="UP000298663">
    <property type="component" value="Unassembled WGS sequence"/>
</dbReference>
<comment type="caution">
    <text evidence="5">The sequence shown here is derived from an EMBL/GenBank/DDBJ whole genome shotgun (WGS) entry which is preliminary data.</text>
</comment>
<dbReference type="Pfam" id="PF25304">
    <property type="entry name" value="WHD_eIF2D"/>
    <property type="match status" value="1"/>
</dbReference>
<evidence type="ECO:0000259" key="4">
    <source>
        <dbReference type="Pfam" id="PF26291"/>
    </source>
</evidence>
<reference evidence="5 6" key="1">
    <citation type="journal article" date="2015" name="Genome Biol.">
        <title>Comparative genomics of Steinernema reveals deeply conserved gene regulatory networks.</title>
        <authorList>
            <person name="Dillman A.R."/>
            <person name="Macchietto M."/>
            <person name="Porter C.F."/>
            <person name="Rogers A."/>
            <person name="Williams B."/>
            <person name="Antoshechkin I."/>
            <person name="Lee M.M."/>
            <person name="Goodwin Z."/>
            <person name="Lu X."/>
            <person name="Lewis E.E."/>
            <person name="Goodrich-Blair H."/>
            <person name="Stock S.P."/>
            <person name="Adams B.J."/>
            <person name="Sternberg P.W."/>
            <person name="Mortazavi A."/>
        </authorList>
    </citation>
    <scope>NUCLEOTIDE SEQUENCE [LARGE SCALE GENOMIC DNA]</scope>
    <source>
        <strain evidence="5 6">ALL</strain>
    </source>
</reference>